<dbReference type="InterPro" id="IPR000504">
    <property type="entry name" value="RRM_dom"/>
</dbReference>
<dbReference type="Pfam" id="PF00076">
    <property type="entry name" value="RRM_1"/>
    <property type="match status" value="2"/>
</dbReference>
<reference evidence="5 6" key="2">
    <citation type="submission" date="2015-05" db="EMBL/GenBank/DDBJ databases">
        <authorList>
            <person name="Morales-Cruz A."/>
            <person name="Amrine K.C."/>
            <person name="Cantu D."/>
        </authorList>
    </citation>
    <scope>NUCLEOTIDE SEQUENCE [LARGE SCALE GENOMIC DNA]</scope>
    <source>
        <strain evidence="5">UCRPC4</strain>
    </source>
</reference>
<dbReference type="GO" id="GO:0003723">
    <property type="term" value="F:RNA binding"/>
    <property type="evidence" value="ECO:0007669"/>
    <property type="project" value="UniProtKB-UniRule"/>
</dbReference>
<proteinExistence type="predicted"/>
<evidence type="ECO:0000313" key="6">
    <source>
        <dbReference type="Proteomes" id="UP000053317"/>
    </source>
</evidence>
<evidence type="ECO:0000313" key="5">
    <source>
        <dbReference type="EMBL" id="KKY27315.1"/>
    </source>
</evidence>
<protein>
    <submittedName>
        <fullName evidence="5">Putative rna binding protein</fullName>
    </submittedName>
</protein>
<sequence>MSQDNETPIRKRKADSISRDPQEIEVDLNAPEPPSKKSLRKAKKAKSTKISDSTSGKIDAKLSEGQERLDEDQDIATSTTNPRSKTKTSEKSDAAYAIWIGNLAFFTTRDDLTAFFTRPETEINASDITRINLPKGTPRNGKTQNKGFAYVDFATSEAQKAAIALSEKLLGGRRVLIKDAKSYEGRPEKPQAETASSVPPSKRIFVGNLSFDVATDDLRNHFAQCGPIEHVHMATFEDSGKCKGYAWVTYQDLSSAEAAMRGWVEVVDEERDVASGDEANEDVKGRRRSQKRRVNVGKLWGRKLRMEFAEDPTTRYKKRFGKNPGDKESNTDDVGIEDVQGPALRINGETGSIHNNGKGGEAVDHDQFKAQGFRRQRKENSTRTDTSRYGQSTVQRLTGAVVESQGKKITFD</sequence>
<evidence type="ECO:0000259" key="4">
    <source>
        <dbReference type="PROSITE" id="PS50102"/>
    </source>
</evidence>
<organism evidence="5 6">
    <name type="scientific">Phaeomoniella chlamydospora</name>
    <name type="common">Phaeoacremonium chlamydosporum</name>
    <dbReference type="NCBI Taxonomy" id="158046"/>
    <lineage>
        <taxon>Eukaryota</taxon>
        <taxon>Fungi</taxon>
        <taxon>Dikarya</taxon>
        <taxon>Ascomycota</taxon>
        <taxon>Pezizomycotina</taxon>
        <taxon>Eurotiomycetes</taxon>
        <taxon>Chaetothyriomycetidae</taxon>
        <taxon>Phaeomoniellales</taxon>
        <taxon>Phaeomoniellaceae</taxon>
        <taxon>Phaeomoniella</taxon>
    </lineage>
</organism>
<dbReference type="AlphaFoldDB" id="A0A0G2HFS8"/>
<dbReference type="PANTHER" id="PTHR23236">
    <property type="entry name" value="EUKARYOTIC TRANSLATION INITIATION FACTOR 4B/4H"/>
    <property type="match status" value="1"/>
</dbReference>
<dbReference type="InterPro" id="IPR035979">
    <property type="entry name" value="RBD_domain_sf"/>
</dbReference>
<feature type="compositionally biased region" description="Basic residues" evidence="3">
    <location>
        <begin position="37"/>
        <end position="47"/>
    </location>
</feature>
<feature type="domain" description="RRM" evidence="4">
    <location>
        <begin position="96"/>
        <end position="182"/>
    </location>
</feature>
<comment type="caution">
    <text evidence="5">The sequence shown here is derived from an EMBL/GenBank/DDBJ whole genome shotgun (WGS) entry which is preliminary data.</text>
</comment>
<reference evidence="5 6" key="1">
    <citation type="submission" date="2015-05" db="EMBL/GenBank/DDBJ databases">
        <title>Distinctive expansion of gene families associated with plant cell wall degradation and secondary metabolism in the genomes of grapevine trunk pathogens.</title>
        <authorList>
            <person name="Lawrence D.P."/>
            <person name="Travadon R."/>
            <person name="Rolshausen P.E."/>
            <person name="Baumgartner K."/>
        </authorList>
    </citation>
    <scope>NUCLEOTIDE SEQUENCE [LARGE SCALE GENOMIC DNA]</scope>
    <source>
        <strain evidence="5">UCRPC4</strain>
    </source>
</reference>
<dbReference type="Gene3D" id="3.30.70.330">
    <property type="match status" value="2"/>
</dbReference>
<evidence type="ECO:0000256" key="2">
    <source>
        <dbReference type="PROSITE-ProRule" id="PRU00176"/>
    </source>
</evidence>
<gene>
    <name evidence="5" type="ORF">UCRPC4_g01115</name>
</gene>
<dbReference type="SMART" id="SM00360">
    <property type="entry name" value="RRM"/>
    <property type="match status" value="2"/>
</dbReference>
<dbReference type="PANTHER" id="PTHR23236:SF95">
    <property type="entry name" value="NUCLEOLAR PROTEIN 13"/>
    <property type="match status" value="1"/>
</dbReference>
<accession>A0A0G2HFS8</accession>
<feature type="region of interest" description="Disordered" evidence="3">
    <location>
        <begin position="346"/>
        <end position="391"/>
    </location>
</feature>
<dbReference type="Proteomes" id="UP000053317">
    <property type="component" value="Unassembled WGS sequence"/>
</dbReference>
<dbReference type="OrthoDB" id="1875751at2759"/>
<feature type="domain" description="RRM" evidence="4">
    <location>
        <begin position="202"/>
        <end position="311"/>
    </location>
</feature>
<feature type="region of interest" description="Disordered" evidence="3">
    <location>
        <begin position="316"/>
        <end position="335"/>
    </location>
</feature>
<name>A0A0G2HFS8_PHACM</name>
<dbReference type="SUPFAM" id="SSF54928">
    <property type="entry name" value="RNA-binding domain, RBD"/>
    <property type="match status" value="1"/>
</dbReference>
<dbReference type="InterPro" id="IPR012677">
    <property type="entry name" value="Nucleotide-bd_a/b_plait_sf"/>
</dbReference>
<keyword evidence="6" id="KW-1185">Reference proteome</keyword>
<evidence type="ECO:0000256" key="1">
    <source>
        <dbReference type="ARBA" id="ARBA00022884"/>
    </source>
</evidence>
<dbReference type="EMBL" id="LCWF01000025">
    <property type="protein sequence ID" value="KKY27315.1"/>
    <property type="molecule type" value="Genomic_DNA"/>
</dbReference>
<dbReference type="PROSITE" id="PS50102">
    <property type="entry name" value="RRM"/>
    <property type="match status" value="2"/>
</dbReference>
<feature type="region of interest" description="Disordered" evidence="3">
    <location>
        <begin position="1"/>
        <end position="91"/>
    </location>
</feature>
<feature type="compositionally biased region" description="Basic and acidic residues" evidence="3">
    <location>
        <begin position="58"/>
        <end position="68"/>
    </location>
</feature>
<dbReference type="GO" id="GO:0005730">
    <property type="term" value="C:nucleolus"/>
    <property type="evidence" value="ECO:0007669"/>
    <property type="project" value="TreeGrafter"/>
</dbReference>
<evidence type="ECO:0000256" key="3">
    <source>
        <dbReference type="SAM" id="MobiDB-lite"/>
    </source>
</evidence>
<keyword evidence="1 2" id="KW-0694">RNA-binding</keyword>